<evidence type="ECO:0000313" key="1">
    <source>
        <dbReference type="EMBL" id="QUC66314.1"/>
    </source>
</evidence>
<evidence type="ECO:0000313" key="2">
    <source>
        <dbReference type="Proteomes" id="UP000682782"/>
    </source>
</evidence>
<organism evidence="1 2">
    <name type="scientific">Aristaeella hokkaidonensis</name>
    <dbReference type="NCBI Taxonomy" id="3046382"/>
    <lineage>
        <taxon>Bacteria</taxon>
        <taxon>Bacillati</taxon>
        <taxon>Bacillota</taxon>
        <taxon>Clostridia</taxon>
        <taxon>Eubacteriales</taxon>
        <taxon>Aristaeellaceae</taxon>
        <taxon>Aristaeella</taxon>
    </lineage>
</organism>
<reference evidence="1" key="1">
    <citation type="submission" date="2021-01" db="EMBL/GenBank/DDBJ databases">
        <title>Complete genome sequence of Clostridiales bacterium R-7.</title>
        <authorList>
            <person name="Mahoney-Kurpe S.C."/>
            <person name="Palevich N."/>
            <person name="Koike S."/>
            <person name="Moon C.D."/>
            <person name="Attwood G.T."/>
        </authorList>
    </citation>
    <scope>NUCLEOTIDE SEQUENCE</scope>
    <source>
        <strain evidence="1">R-7</strain>
    </source>
</reference>
<name>A0AC61N0K0_9FIRM</name>
<dbReference type="Proteomes" id="UP000682782">
    <property type="component" value="Chromosome"/>
</dbReference>
<protein>
    <submittedName>
        <fullName evidence="1">Uncharacterized protein</fullName>
    </submittedName>
</protein>
<keyword evidence="2" id="KW-1185">Reference proteome</keyword>
<proteinExistence type="predicted"/>
<sequence>MKKLTKTIAMLVLASLLMLMLSSCSTAQDTTTVPAEPIVNEAAPIQAEPELIPLPNNSASQAEPEIIPMPDNSNDQFETGTAPEVENYATTGRPEGERFEGTIMMEGMEETVKYEHIKCPAIGIEMDYDYENFTRQSGPASECFISVYDNADSPENYLDVIYSDENADSAAASIAEVLSMSYNIHQDSRTLDKVGSCAHIDASADKNNQTPNQLQSVYVIPLSNGCAIATMHYSFEAAEGFGRRFDAMLNTLEIIK</sequence>
<accession>A0AC61N0K0</accession>
<dbReference type="EMBL" id="CP068393">
    <property type="protein sequence ID" value="QUC66314.1"/>
    <property type="molecule type" value="Genomic_DNA"/>
</dbReference>
<gene>
    <name evidence="1" type="ORF">JYE49_10625</name>
</gene>